<reference evidence="2" key="1">
    <citation type="submission" date="2016-05" db="EMBL/GenBank/DDBJ databases">
        <title>Draft genome of Corynebacterium afermentans subsp. afermentans LCDC 88199T.</title>
        <authorList>
            <person name="Bernier A.-M."/>
            <person name="Bernard K."/>
        </authorList>
    </citation>
    <scope>NUCLEOTIDE SEQUENCE [LARGE SCALE GENOMIC DNA]</scope>
    <source>
        <strain evidence="2">NML01-0328</strain>
    </source>
</reference>
<dbReference type="AlphaFoldDB" id="A0A1A9RF27"/>
<comment type="caution">
    <text evidence="1">The sequence shown here is derived from an EMBL/GenBank/DDBJ whole genome shotgun (WGS) entry which is preliminary data.</text>
</comment>
<gene>
    <name evidence="1" type="ORF">A7P85_05565</name>
</gene>
<accession>A0A1A9RF27</accession>
<evidence type="ECO:0000313" key="1">
    <source>
        <dbReference type="EMBL" id="OAM16472.1"/>
    </source>
</evidence>
<proteinExistence type="predicted"/>
<organism evidence="1 2">
    <name type="scientific">Eikenella corrodens</name>
    <dbReference type="NCBI Taxonomy" id="539"/>
    <lineage>
        <taxon>Bacteria</taxon>
        <taxon>Pseudomonadati</taxon>
        <taxon>Pseudomonadota</taxon>
        <taxon>Betaproteobacteria</taxon>
        <taxon>Neisseriales</taxon>
        <taxon>Neisseriaceae</taxon>
        <taxon>Eikenella</taxon>
    </lineage>
</organism>
<evidence type="ECO:0000313" key="2">
    <source>
        <dbReference type="Proteomes" id="UP000078003"/>
    </source>
</evidence>
<dbReference type="EMBL" id="LXSF01000005">
    <property type="protein sequence ID" value="OAM16472.1"/>
    <property type="molecule type" value="Genomic_DNA"/>
</dbReference>
<name>A0A1A9RF27_EIKCO</name>
<sequence length="255" mass="30272">MEEIKSLFFRTFRIADINEPFESRHRYLLERLCHIDAPFGLKGVDLSSLKMPHHEQPMPYVQYKHPDTPRVYQRYEYTRRIDYGRWKDDNYFSGIDRLWYEFKPEYKKVNFHDVIYTNFPQVVEIIEPRVAENYYVDYAIYYEEGYRPGESPTFDSSGFSISLVPAYNDLRARGITPNGRNNIYTLNPACYWDKDLCQTALGYDRDEVIRRLVGKVPDVRPLADGVYIIFNDNPLLSFDDFLAIQHTFKPILGLQ</sequence>
<dbReference type="Proteomes" id="UP000078003">
    <property type="component" value="Unassembled WGS sequence"/>
</dbReference>
<protein>
    <submittedName>
        <fullName evidence="1">Uncharacterized protein</fullName>
    </submittedName>
</protein>